<dbReference type="Proteomes" id="UP000245048">
    <property type="component" value="Unassembled WGS sequence"/>
</dbReference>
<dbReference type="SUPFAM" id="SSF46785">
    <property type="entry name" value="Winged helix' DNA-binding domain"/>
    <property type="match status" value="1"/>
</dbReference>
<accession>A0A2U1V495</accession>
<evidence type="ECO:0000313" key="7">
    <source>
        <dbReference type="Proteomes" id="UP000245048"/>
    </source>
</evidence>
<keyword evidence="1" id="KW-0805">Transcription regulation</keyword>
<dbReference type="AlphaFoldDB" id="A0A2U1V495"/>
<dbReference type="InterPro" id="IPR014757">
    <property type="entry name" value="Tscrpt_reg_IclR_C"/>
</dbReference>
<keyword evidence="2" id="KW-0238">DNA-binding</keyword>
<dbReference type="PROSITE" id="PS51078">
    <property type="entry name" value="ICLR_ED"/>
    <property type="match status" value="1"/>
</dbReference>
<feature type="domain" description="IclR-ED" evidence="5">
    <location>
        <begin position="99"/>
        <end position="289"/>
    </location>
</feature>
<dbReference type="Gene3D" id="1.10.10.10">
    <property type="entry name" value="Winged helix-like DNA-binding domain superfamily/Winged helix DNA-binding domain"/>
    <property type="match status" value="1"/>
</dbReference>
<evidence type="ECO:0000313" key="6">
    <source>
        <dbReference type="EMBL" id="PWC28702.1"/>
    </source>
</evidence>
<dbReference type="Pfam" id="PF01614">
    <property type="entry name" value="IclR_C"/>
    <property type="match status" value="1"/>
</dbReference>
<name>A0A2U1V495_9PROT</name>
<dbReference type="GO" id="GO:0003700">
    <property type="term" value="F:DNA-binding transcription factor activity"/>
    <property type="evidence" value="ECO:0007669"/>
    <property type="project" value="TreeGrafter"/>
</dbReference>
<dbReference type="GO" id="GO:0045892">
    <property type="term" value="P:negative regulation of DNA-templated transcription"/>
    <property type="evidence" value="ECO:0007669"/>
    <property type="project" value="TreeGrafter"/>
</dbReference>
<dbReference type="OrthoDB" id="9807558at2"/>
<gene>
    <name evidence="6" type="ORF">CR165_11300</name>
</gene>
<dbReference type="GO" id="GO:0003677">
    <property type="term" value="F:DNA binding"/>
    <property type="evidence" value="ECO:0007669"/>
    <property type="project" value="UniProtKB-KW"/>
</dbReference>
<dbReference type="InterPro" id="IPR029016">
    <property type="entry name" value="GAF-like_dom_sf"/>
</dbReference>
<proteinExistence type="predicted"/>
<keyword evidence="7" id="KW-1185">Reference proteome</keyword>
<evidence type="ECO:0000256" key="3">
    <source>
        <dbReference type="ARBA" id="ARBA00023163"/>
    </source>
</evidence>
<reference evidence="7" key="1">
    <citation type="submission" date="2017-10" db="EMBL/GenBank/DDBJ databases">
        <authorList>
            <person name="Toshchakov S.V."/>
            <person name="Goeva M.A."/>
        </authorList>
    </citation>
    <scope>NUCLEOTIDE SEQUENCE [LARGE SCALE GENOMIC DNA]</scope>
    <source>
        <strain evidence="7">JR1/69-1-13</strain>
    </source>
</reference>
<evidence type="ECO:0000259" key="5">
    <source>
        <dbReference type="PROSITE" id="PS51078"/>
    </source>
</evidence>
<dbReference type="PANTHER" id="PTHR30136:SF23">
    <property type="entry name" value="DNA-BINDING TRANSCRIPTIONAL ACTIVATOR MHPR"/>
    <property type="match status" value="1"/>
</dbReference>
<dbReference type="EMBL" id="PDOA01000006">
    <property type="protein sequence ID" value="PWC28702.1"/>
    <property type="molecule type" value="Genomic_DNA"/>
</dbReference>
<feature type="domain" description="HTH iclR-type" evidence="4">
    <location>
        <begin position="37"/>
        <end position="98"/>
    </location>
</feature>
<dbReference type="PROSITE" id="PS51077">
    <property type="entry name" value="HTH_ICLR"/>
    <property type="match status" value="1"/>
</dbReference>
<dbReference type="InterPro" id="IPR050707">
    <property type="entry name" value="HTH_MetabolicPath_Reg"/>
</dbReference>
<dbReference type="InterPro" id="IPR036390">
    <property type="entry name" value="WH_DNA-bd_sf"/>
</dbReference>
<dbReference type="Pfam" id="PF09339">
    <property type="entry name" value="HTH_IclR"/>
    <property type="match status" value="1"/>
</dbReference>
<comment type="caution">
    <text evidence="6">The sequence shown here is derived from an EMBL/GenBank/DDBJ whole genome shotgun (WGS) entry which is preliminary data.</text>
</comment>
<dbReference type="PANTHER" id="PTHR30136">
    <property type="entry name" value="HELIX-TURN-HELIX TRANSCRIPTIONAL REGULATOR, ICLR FAMILY"/>
    <property type="match status" value="1"/>
</dbReference>
<keyword evidence="3" id="KW-0804">Transcription</keyword>
<evidence type="ECO:0000259" key="4">
    <source>
        <dbReference type="PROSITE" id="PS51077"/>
    </source>
</evidence>
<dbReference type="SUPFAM" id="SSF55781">
    <property type="entry name" value="GAF domain-like"/>
    <property type="match status" value="1"/>
</dbReference>
<dbReference type="SMART" id="SM00346">
    <property type="entry name" value="HTH_ICLR"/>
    <property type="match status" value="1"/>
</dbReference>
<protein>
    <submittedName>
        <fullName evidence="6">IclR family transcriptional regulator</fullName>
    </submittedName>
</protein>
<dbReference type="InterPro" id="IPR005471">
    <property type="entry name" value="Tscrpt_reg_IclR_N"/>
</dbReference>
<sequence length="294" mass="31777">MTRSPRAVNRESAGLGLSLKPAVFARSPPGMPSYEPVTAVLRGLEVLRAVNHLRSATVREIHEATGLNQPTVVRMLETLIHAGFVARQPGQPHYLPTGRTLELSAGYELQREVGLAATPVMTRLRRGIGWPSDIGVFDGDAMVVVHTSRGEGGRFLFERRPGFRAPILATSLGRAYLAHCSEADRRQALERAARLPEPWNEPARQPASLEALLHRIRTEGYAGMDEAYAARDYGGMASAIGVPVLEGGVAIAALNLMYLRDAIDQGSVVQKLLPALQQAARELAEALSGLKRPG</sequence>
<dbReference type="InterPro" id="IPR036388">
    <property type="entry name" value="WH-like_DNA-bd_sf"/>
</dbReference>
<evidence type="ECO:0000256" key="2">
    <source>
        <dbReference type="ARBA" id="ARBA00023125"/>
    </source>
</evidence>
<evidence type="ECO:0000256" key="1">
    <source>
        <dbReference type="ARBA" id="ARBA00023015"/>
    </source>
</evidence>
<dbReference type="Gene3D" id="3.30.450.40">
    <property type="match status" value="1"/>
</dbReference>
<organism evidence="6 7">
    <name type="scientific">Teichococcus aestuarii</name>
    <dbReference type="NCBI Taxonomy" id="568898"/>
    <lineage>
        <taxon>Bacteria</taxon>
        <taxon>Pseudomonadati</taxon>
        <taxon>Pseudomonadota</taxon>
        <taxon>Alphaproteobacteria</taxon>
        <taxon>Acetobacterales</taxon>
        <taxon>Roseomonadaceae</taxon>
        <taxon>Roseomonas</taxon>
    </lineage>
</organism>